<evidence type="ECO:0000313" key="3">
    <source>
        <dbReference type="EMBL" id="HIZ17816.1"/>
    </source>
</evidence>
<dbReference type="Pfam" id="PF13635">
    <property type="entry name" value="DUF4143"/>
    <property type="match status" value="1"/>
</dbReference>
<evidence type="ECO:0000259" key="1">
    <source>
        <dbReference type="Pfam" id="PF13173"/>
    </source>
</evidence>
<organism evidence="3 4">
    <name type="scientific">Candidatus Olsenella stercoravium</name>
    <dbReference type="NCBI Taxonomy" id="2838713"/>
    <lineage>
        <taxon>Bacteria</taxon>
        <taxon>Bacillati</taxon>
        <taxon>Actinomycetota</taxon>
        <taxon>Coriobacteriia</taxon>
        <taxon>Coriobacteriales</taxon>
        <taxon>Atopobiaceae</taxon>
        <taxon>Olsenella</taxon>
    </lineage>
</organism>
<reference evidence="3" key="2">
    <citation type="submission" date="2021-04" db="EMBL/GenBank/DDBJ databases">
        <authorList>
            <person name="Gilroy R."/>
        </authorList>
    </citation>
    <scope>NUCLEOTIDE SEQUENCE</scope>
    <source>
        <strain evidence="3">ChiHecolR3B27-1887</strain>
    </source>
</reference>
<sequence length="423" mass="47870">MNREALKRIIFDQHEVIRNAQVVPRRYSLDPQANYVITGLRRAGKSTLLYGVAQGLVESGVAWERIIYVNFEDERLVGFTSDDFQDILLAQSELSDERGYYFFDEIQIVANWEKFARRLADAGERVYITGSSATMLGRQVSSTLGGRYFTLHVTPYRFDEYLDARGQAHEGGALYATRDVGRISRHFDVFYQQGGFPESLHYASAREYVENVYQKVLLGDIAARYNVRNVDALRVLMKKVAETVRTDVSFSTLHNALKGIGYGISKDTVISYVGYAREAYLLFGITNATAKFVEREGSPKYYFSDNGLLNLFLFDRETALLENEIAVALYDRFGEGLHYAKSSRTGVDVDFYVPEAGLAVQVAYSIAGEAREREVGNLIRLARADDAIKRLVIVTKEEEEVLEQDGVRVEVVPAWRFLLGEHA</sequence>
<dbReference type="InterPro" id="IPR025420">
    <property type="entry name" value="DUF4143"/>
</dbReference>
<feature type="domain" description="AAA" evidence="1">
    <location>
        <begin position="35"/>
        <end position="162"/>
    </location>
</feature>
<comment type="caution">
    <text evidence="3">The sequence shown here is derived from an EMBL/GenBank/DDBJ whole genome shotgun (WGS) entry which is preliminary data.</text>
</comment>
<evidence type="ECO:0000259" key="2">
    <source>
        <dbReference type="Pfam" id="PF13635"/>
    </source>
</evidence>
<dbReference type="Proteomes" id="UP000824029">
    <property type="component" value="Unassembled WGS sequence"/>
</dbReference>
<evidence type="ECO:0000313" key="4">
    <source>
        <dbReference type="Proteomes" id="UP000824029"/>
    </source>
</evidence>
<dbReference type="EMBL" id="DXBZ01000035">
    <property type="protein sequence ID" value="HIZ17816.1"/>
    <property type="molecule type" value="Genomic_DNA"/>
</dbReference>
<dbReference type="GO" id="GO:0005524">
    <property type="term" value="F:ATP binding"/>
    <property type="evidence" value="ECO:0007669"/>
    <property type="project" value="UniProtKB-KW"/>
</dbReference>
<dbReference type="Pfam" id="PF13173">
    <property type="entry name" value="AAA_14"/>
    <property type="match status" value="1"/>
</dbReference>
<gene>
    <name evidence="3" type="ORF">IAA22_01720</name>
</gene>
<accession>A0A9D2DIU3</accession>
<feature type="domain" description="DUF4143" evidence="2">
    <location>
        <begin position="220"/>
        <end position="332"/>
    </location>
</feature>
<proteinExistence type="predicted"/>
<name>A0A9D2DIU3_9ACTN</name>
<dbReference type="AlphaFoldDB" id="A0A9D2DIU3"/>
<keyword evidence="3" id="KW-0067">ATP-binding</keyword>
<protein>
    <submittedName>
        <fullName evidence="3">ATP-binding protein</fullName>
    </submittedName>
</protein>
<dbReference type="InterPro" id="IPR027417">
    <property type="entry name" value="P-loop_NTPase"/>
</dbReference>
<dbReference type="PANTHER" id="PTHR33295:SF8">
    <property type="entry name" value="AAA+ ATPASE DOMAIN-CONTAINING PROTEIN"/>
    <property type="match status" value="1"/>
</dbReference>
<dbReference type="InterPro" id="IPR041682">
    <property type="entry name" value="AAA_14"/>
</dbReference>
<reference evidence="3" key="1">
    <citation type="journal article" date="2021" name="PeerJ">
        <title>Extensive microbial diversity within the chicken gut microbiome revealed by metagenomics and culture.</title>
        <authorList>
            <person name="Gilroy R."/>
            <person name="Ravi A."/>
            <person name="Getino M."/>
            <person name="Pursley I."/>
            <person name="Horton D.L."/>
            <person name="Alikhan N.F."/>
            <person name="Baker D."/>
            <person name="Gharbi K."/>
            <person name="Hall N."/>
            <person name="Watson M."/>
            <person name="Adriaenssens E.M."/>
            <person name="Foster-Nyarko E."/>
            <person name="Jarju S."/>
            <person name="Secka A."/>
            <person name="Antonio M."/>
            <person name="Oren A."/>
            <person name="Chaudhuri R.R."/>
            <person name="La Ragione R."/>
            <person name="Hildebrand F."/>
            <person name="Pallen M.J."/>
        </authorList>
    </citation>
    <scope>NUCLEOTIDE SEQUENCE</scope>
    <source>
        <strain evidence="3">ChiHecolR3B27-1887</strain>
    </source>
</reference>
<keyword evidence="3" id="KW-0547">Nucleotide-binding</keyword>
<dbReference type="PANTHER" id="PTHR33295">
    <property type="entry name" value="ATPASE"/>
    <property type="match status" value="1"/>
</dbReference>
<dbReference type="SUPFAM" id="SSF52540">
    <property type="entry name" value="P-loop containing nucleoside triphosphate hydrolases"/>
    <property type="match status" value="1"/>
</dbReference>